<dbReference type="HOGENOM" id="CLU_3231566_0_0_9"/>
<keyword evidence="3" id="KW-1185">Reference proteome</keyword>
<evidence type="ECO:0000256" key="1">
    <source>
        <dbReference type="SAM" id="MobiDB-lite"/>
    </source>
</evidence>
<dbReference type="Proteomes" id="UP000004756">
    <property type="component" value="Unassembled WGS sequence"/>
</dbReference>
<comment type="caution">
    <text evidence="2">The sequence shown here is derived from an EMBL/GenBank/DDBJ whole genome shotgun (WGS) entry which is preliminary data.</text>
</comment>
<accession>C0D8G3</accession>
<reference evidence="2 3" key="1">
    <citation type="submission" date="2009-02" db="EMBL/GenBank/DDBJ databases">
        <title>Draft genome sequence of Clostridium asparagiforme (DSM 15981).</title>
        <authorList>
            <person name="Sudarsanam P."/>
            <person name="Ley R."/>
            <person name="Guruge J."/>
            <person name="Turnbaugh P.J."/>
            <person name="Mahowald M."/>
            <person name="Liep D."/>
            <person name="Gordon J."/>
        </authorList>
    </citation>
    <scope>NUCLEOTIDE SEQUENCE [LARGE SCALE GENOMIC DNA]</scope>
    <source>
        <strain evidence="2 3">DSM 15981</strain>
    </source>
</reference>
<evidence type="ECO:0000313" key="2">
    <source>
        <dbReference type="EMBL" id="EEG52378.1"/>
    </source>
</evidence>
<gene>
    <name evidence="2" type="ORF">CLOSTASPAR_05561</name>
</gene>
<sequence>MSAIIIPLTVCPPGGSRGIRPNCSRRLLPGDPDRRGRQAGCFL</sequence>
<feature type="region of interest" description="Disordered" evidence="1">
    <location>
        <begin position="22"/>
        <end position="43"/>
    </location>
</feature>
<name>C0D8G3_9FIRM</name>
<dbReference type="AlphaFoldDB" id="C0D8G3"/>
<evidence type="ECO:0000313" key="3">
    <source>
        <dbReference type="Proteomes" id="UP000004756"/>
    </source>
</evidence>
<dbReference type="EMBL" id="ACCJ01000452">
    <property type="protein sequence ID" value="EEG52378.1"/>
    <property type="molecule type" value="Genomic_DNA"/>
</dbReference>
<protein>
    <submittedName>
        <fullName evidence="2">Uncharacterized protein</fullName>
    </submittedName>
</protein>
<organism evidence="2 3">
    <name type="scientific">[Clostridium] asparagiforme DSM 15981</name>
    <dbReference type="NCBI Taxonomy" id="518636"/>
    <lineage>
        <taxon>Bacteria</taxon>
        <taxon>Bacillati</taxon>
        <taxon>Bacillota</taxon>
        <taxon>Clostridia</taxon>
        <taxon>Lachnospirales</taxon>
        <taxon>Lachnospiraceae</taxon>
        <taxon>Enterocloster</taxon>
    </lineage>
</organism>
<proteinExistence type="predicted"/>